<accession>A0A127KMN6</accession>
<name>A0A127KMN6_9CAUD</name>
<dbReference type="EMBL" id="KU594607">
    <property type="protein sequence ID" value="AMO43342.1"/>
    <property type="molecule type" value="Genomic_DNA"/>
</dbReference>
<gene>
    <name evidence="1" type="ORF">W270710_098</name>
</gene>
<organism evidence="1 2">
    <name type="scientific">Cyanophage S-RIM44</name>
    <dbReference type="NCBI Taxonomy" id="1278485"/>
    <lineage>
        <taxon>Viruses</taxon>
        <taxon>Duplodnaviria</taxon>
        <taxon>Heunggongvirae</taxon>
        <taxon>Uroviricota</taxon>
        <taxon>Caudoviricetes</taxon>
        <taxon>Pantevenvirales</taxon>
        <taxon>Kyanoviridae</taxon>
        <taxon>Vellamovirus</taxon>
        <taxon>Vellamovirus rhodeisland44</taxon>
    </lineage>
</organism>
<dbReference type="Proteomes" id="UP000225786">
    <property type="component" value="Segment"/>
</dbReference>
<reference evidence="1 2" key="1">
    <citation type="submission" date="2016-01" db="EMBL/GenBank/DDBJ databases">
        <title>The genomic content and context of auxiliary metabolic genes in marine cyanophages.</title>
        <authorList>
            <person name="Marston M.F."/>
            <person name="Martiny J.B.H."/>
            <person name="Crummett L.T."/>
        </authorList>
    </citation>
    <scope>NUCLEOTIDE SEQUENCE [LARGE SCALE GENOMIC DNA]</scope>
    <source>
        <strain evidence="1">W2_07_0710</strain>
    </source>
</reference>
<evidence type="ECO:0000313" key="2">
    <source>
        <dbReference type="Proteomes" id="UP000225786"/>
    </source>
</evidence>
<proteinExistence type="predicted"/>
<protein>
    <submittedName>
        <fullName evidence="1">Structural protein</fullName>
    </submittedName>
</protein>
<sequence>MPAVNVAKSDTFEIQRQKINTIGSQIFSISAGGSDLSTGILKLGDGTKDAPSLAFTNDASLGFFKSNLGELAFVSTSKKVFGFDSSSQVAFQDFIVRKKSLETTGISISNTGAGYDEGTYTGVTFIGGTGSNGVVTIVVTGFVGTVTTEGDNYNPGAYNGVILEGGTGSGATFSFNVNATLGSITDGGSSLSPGIYANVPLTNVSSSGSGAEATVTVTGTTDLTIGITTSGSGLSDETYTDIPLLNTPDQTFVVTSIANPGTPPPDNVFSIDGTQQATLSVVEGRTYWFNTSDSSVETHPLGFRDSDENELPSTYFSVTQYGAAGNAGSFTQLVIKPGATNVVTGLTYYCASHAGMGGTINLTSVGGATNYGTDGLATVVVATNAVSTVTVTTGGSGYQQGDSLTFAGIQLGGDGAVLSGGVALTVSAATYNGVVTDVTVTDNGTGYEDGDVLTASTASIGGTGSSFQYTLSQDSGAISGVAISAYGSGYTSGDVLTLPGSLTASTTVALVDDEPVITVSNLASSGIQVGYTITGATGIPNGAVIQGVDTDTNTIAIDVDTTGTGTSNATYTPPWGAQTGATEFQYTIGNIGPVNSVTITDGGAGYDVSDVLTVSPSELSASINYAVTVGLVQTLTFSGTVADSAISVGDNLKVPDGAVTSVTPAGNAGTPDGSYTAIAATGGSGSGATFDVTRDGLGAIDSVTASDGGGGLGYTSGNTLTLAGALVGGADITLTVDEVTVSTLLPVYKVASTGGNIDSVTILAGGLAAAAVLQKDGTNNTYTVATATADSNGFFLNGDFTPEFTIYEGNAYVFDYTSIVEEYDFALSESPDGSNTTVTGITSVATLGSTTLTVSSTAGIIPGMGVSVTAGDGAFPIGTIVESINGSDITVSANPSLGGAVTLTFTGSSFLEGVTTVNGILTLNVNANTPDLYYFSPLNPGFGGNALLTFDANNPRVFGDGAEFTVTSVLTQDLIKGEVASGNLLAESATITTNLNAVNLAASESVTALTATLTTLNATNIQGSIISLSSSQTNINSIFNFGNGQLTIESATGDFTTAGELKTSGQLNVNDSLLVNSNVISAAAGLDIEFAPPVNQVAKVDASTAFGIASGSESDKPVTSYNGYIRFNTDSNQYEGYSESNSSWSSLGGVRDLDGNTTILAEETVGADDNTLWFIQDGTNTLKFTPNYVEFIGVKKLKSLNINAPAFEEWRANTSVDVGDYLKYGNDVYEVTGAGTTATSGNEPNDTSGNPFTNGSATLVYNTTAVAPITIEETSEFRIAPQGGTDFVVNGELRFSGNKFSSDVSDIEIAPNSGQKVFINATTSLVIPVGDNNSKGNPAQGAIRYNTDDTTFEGYDGVQWGSLGGVKDIDGDTLIKPESVPNADEDTLFFVNANSESMRLTTNELQFDSVSTITSTTSNSLNITAGTLFLGNNTDTTLDNTSSTSTFLHTSKEFFDIGLSVGLNVDPLLRLNDNGDILYNLGFGTASFSGVTLLDTDLRSFELAHTRQFTTKYSLTKGTINQGAAILYNPTTDEAAKVTITAHDINSTHKEILEFTVIDRGSDIFYTEIGNIKTGQEIISAEFDFNASGEVRVTTTLDSALINTNLINVTVVSQIIKK</sequence>
<evidence type="ECO:0000313" key="1">
    <source>
        <dbReference type="EMBL" id="AMO43342.1"/>
    </source>
</evidence>